<name>A0ABS5RL94_9MYCO</name>
<evidence type="ECO:0000313" key="2">
    <source>
        <dbReference type="Proteomes" id="UP001519535"/>
    </source>
</evidence>
<proteinExistence type="predicted"/>
<dbReference type="Proteomes" id="UP001519535">
    <property type="component" value="Unassembled WGS sequence"/>
</dbReference>
<keyword evidence="2" id="KW-1185">Reference proteome</keyword>
<dbReference type="RefSeq" id="WP_214093946.1">
    <property type="nucleotide sequence ID" value="NZ_JAHCLR010000036.1"/>
</dbReference>
<comment type="caution">
    <text evidence="1">The sequence shown here is derived from an EMBL/GenBank/DDBJ whole genome shotgun (WGS) entry which is preliminary data.</text>
</comment>
<accession>A0ABS5RL94</accession>
<protein>
    <submittedName>
        <fullName evidence="1">Uncharacterized protein</fullName>
    </submittedName>
</protein>
<evidence type="ECO:0000313" key="1">
    <source>
        <dbReference type="EMBL" id="MBS9535082.1"/>
    </source>
</evidence>
<organism evidence="1 2">
    <name type="scientific">Mycolicibacter acidiphilus</name>
    <dbReference type="NCBI Taxonomy" id="2835306"/>
    <lineage>
        <taxon>Bacteria</taxon>
        <taxon>Bacillati</taxon>
        <taxon>Actinomycetota</taxon>
        <taxon>Actinomycetes</taxon>
        <taxon>Mycobacteriales</taxon>
        <taxon>Mycobacteriaceae</taxon>
        <taxon>Mycolicibacter</taxon>
    </lineage>
</organism>
<reference evidence="1 2" key="1">
    <citation type="submission" date="2021-05" db="EMBL/GenBank/DDBJ databases">
        <title>Mycobacterium acidophilum sp. nov., an extremely acid-tolerant member of the genus Mycobacterium.</title>
        <authorList>
            <person name="Xia J."/>
        </authorList>
    </citation>
    <scope>NUCLEOTIDE SEQUENCE [LARGE SCALE GENOMIC DNA]</scope>
    <source>
        <strain evidence="1 2">M1</strain>
    </source>
</reference>
<gene>
    <name evidence="1" type="ORF">KIH27_15955</name>
</gene>
<sequence>MDTFVLPTGNGTKDRDLAFRLDHDLPWLALSRVITTDGALYASGFTPLMYALGARARAVIVAHVPSAGWVKLSKDAITWGATARDVRAKDARVLIKRADMPLGFDDTDLTVVLAHPGADTVSVLAGSESPKLGIDGSVAKYGMSVIDAWRAMPSGERVGLIQRADFTSRGADLLAAHDRRRRDELTAGIETLRIPDIDPDLLVQELVDQIEKADALLPVLND</sequence>
<dbReference type="EMBL" id="JAHCLR010000036">
    <property type="protein sequence ID" value="MBS9535082.1"/>
    <property type="molecule type" value="Genomic_DNA"/>
</dbReference>